<evidence type="ECO:0000313" key="2">
    <source>
        <dbReference type="Proteomes" id="UP000590868"/>
    </source>
</evidence>
<gene>
    <name evidence="1" type="primary">Mei1</name>
    <name evidence="1" type="ORF">HELFUL_R07646</name>
</gene>
<dbReference type="GO" id="GO:0007127">
    <property type="term" value="P:meiosis I"/>
    <property type="evidence" value="ECO:0007669"/>
    <property type="project" value="TreeGrafter"/>
</dbReference>
<dbReference type="EMBL" id="VXBZ01002651">
    <property type="protein sequence ID" value="NXP45994.1"/>
    <property type="molecule type" value="Genomic_DNA"/>
</dbReference>
<proteinExistence type="predicted"/>
<dbReference type="Proteomes" id="UP000590868">
    <property type="component" value="Unassembled WGS sequence"/>
</dbReference>
<organism evidence="1 2">
    <name type="scientific">Heliornis fulica</name>
    <name type="common">sungrebe</name>
    <dbReference type="NCBI Taxonomy" id="54369"/>
    <lineage>
        <taxon>Eukaryota</taxon>
        <taxon>Metazoa</taxon>
        <taxon>Chordata</taxon>
        <taxon>Craniata</taxon>
        <taxon>Vertebrata</taxon>
        <taxon>Euteleostomi</taxon>
        <taxon>Archelosauria</taxon>
        <taxon>Archosauria</taxon>
        <taxon>Dinosauria</taxon>
        <taxon>Saurischia</taxon>
        <taxon>Theropoda</taxon>
        <taxon>Coelurosauria</taxon>
        <taxon>Aves</taxon>
        <taxon>Neognathae</taxon>
        <taxon>Neoaves</taxon>
        <taxon>Gruiformes</taxon>
        <taxon>Heliornithidae</taxon>
        <taxon>Heliornis</taxon>
    </lineage>
</organism>
<feature type="non-terminal residue" evidence="1">
    <location>
        <position position="306"/>
    </location>
</feature>
<keyword evidence="2" id="KW-1185">Reference proteome</keyword>
<protein>
    <submittedName>
        <fullName evidence="1">MEI1 protein</fullName>
    </submittedName>
</protein>
<comment type="caution">
    <text evidence="1">The sequence shown here is derived from an EMBL/GenBank/DDBJ whole genome shotgun (WGS) entry which is preliminary data.</text>
</comment>
<feature type="non-terminal residue" evidence="1">
    <location>
        <position position="1"/>
    </location>
</feature>
<evidence type="ECO:0000313" key="1">
    <source>
        <dbReference type="EMBL" id="NXP45994.1"/>
    </source>
</evidence>
<reference evidence="1 2" key="1">
    <citation type="submission" date="2019-09" db="EMBL/GenBank/DDBJ databases">
        <title>Bird 10,000 Genomes (B10K) Project - Family phase.</title>
        <authorList>
            <person name="Zhang G."/>
        </authorList>
    </citation>
    <scope>NUCLEOTIDE SEQUENCE [LARGE SCALE GENOMIC DNA]</scope>
    <source>
        <strain evidence="1">B10K-DU-001-55</strain>
        <tissue evidence="1">Muscle</tissue>
    </source>
</reference>
<dbReference type="OrthoDB" id="10015792at2759"/>
<name>A0A7L2AL34_9GRUI</name>
<dbReference type="AlphaFoldDB" id="A0A7L2AL34"/>
<dbReference type="PANTHER" id="PTHR12044">
    <property type="entry name" value="BCL2 INTERACTING MEDIATOR OF CELL DEATH"/>
    <property type="match status" value="1"/>
</dbReference>
<accession>A0A7L2AL34</accession>
<dbReference type="InterPro" id="IPR052133">
    <property type="entry name" value="Immune_Signaling-Apoptosis_Reg"/>
</dbReference>
<dbReference type="PANTHER" id="PTHR12044:SF14">
    <property type="entry name" value="MEIOTIC DOUBLE-STRANDED BREAK FORMATION PROTEIN 1"/>
    <property type="match status" value="1"/>
</dbReference>
<sequence length="306" mass="34307">LLFPVSNLCGKCRPRDTDLLQPSLNFLYWSLHQTTPCSQQRAVAVLLSNVSLLELLQKVLECTWLQSPPSQPAYLSPDDALLCSGWLLVASLLLYQHRYNTEVHQTLSLDLTEVLNAVIFRKKKPILLLVSILQFLRAVLRQNFSSSLLVIVGQNTAQAATQPQASSLQDAALHPLAMGQVFSLVVSLQNLLVHVHLQKELLLSQAVVACLETLVEYLYGKNQDVALHVASQPWHRFLLFTLLNGGQKSFLQPEVLRLMTMFLRYRSTNIVSQKEISHILQQAAEANLAELPEATSRALHLFLCQV</sequence>